<keyword evidence="2" id="KW-1185">Reference proteome</keyword>
<protein>
    <submittedName>
        <fullName evidence="1">Uncharacterized protein</fullName>
    </submittedName>
</protein>
<proteinExistence type="predicted"/>
<comment type="caution">
    <text evidence="1">The sequence shown here is derived from an EMBL/GenBank/DDBJ whole genome shotgun (WGS) entry which is preliminary data.</text>
</comment>
<gene>
    <name evidence="1" type="ORF">D3874_04935</name>
</gene>
<name>A0A418W8X0_9PROT</name>
<dbReference type="Proteomes" id="UP000284605">
    <property type="component" value="Unassembled WGS sequence"/>
</dbReference>
<dbReference type="AlphaFoldDB" id="A0A418W8X0"/>
<dbReference type="EMBL" id="QYUK01000011">
    <property type="protein sequence ID" value="RJF86453.1"/>
    <property type="molecule type" value="Genomic_DNA"/>
</dbReference>
<evidence type="ECO:0000313" key="1">
    <source>
        <dbReference type="EMBL" id="RJF86453.1"/>
    </source>
</evidence>
<accession>A0A418W8X0</accession>
<evidence type="ECO:0000313" key="2">
    <source>
        <dbReference type="Proteomes" id="UP000284605"/>
    </source>
</evidence>
<reference evidence="1 2" key="1">
    <citation type="submission" date="2018-09" db="EMBL/GenBank/DDBJ databases">
        <authorList>
            <person name="Zhu H."/>
        </authorList>
    </citation>
    <scope>NUCLEOTIDE SEQUENCE [LARGE SCALE GENOMIC DNA]</scope>
    <source>
        <strain evidence="1 2">K1W22B-8</strain>
    </source>
</reference>
<sequence>MQRPALSSDEELKEVNFAEIGIWKAQHSRLMSLFGVPERVAVSQALDGEELITRQNGDVMVQRNGAVIPYFVASVSSGAAFVRIDLEVPVGEGTQAITLFFEPKPTSGGRRWLRHFIDTQAAMRMIAPEATPFIRNFNTVFYNGIDDLLTCIQALAETVGKINEIYTSDLPSSDDGKLRRPTMANISSALLNQLHFEFENFGERFKHGGAELQKRVADAYGPFCLLNDQIHATEGALANKDRAIASAWWALHCSFLPDFYRTLSNDIYSEFTLDWDFGTMFMGYHTLGKDILAAFWNNDMDLFRRDEIRPQRISSSEIFLFLGPDIRGQMKDLEAWWKREGIDQFGFQLGDSRNAIGYIPVASLIRYGLDEVSIKTRIKGCKTILGVSLTQV</sequence>
<organism evidence="1 2">
    <name type="scientific">Oleomonas cavernae</name>
    <dbReference type="NCBI Taxonomy" id="2320859"/>
    <lineage>
        <taxon>Bacteria</taxon>
        <taxon>Pseudomonadati</taxon>
        <taxon>Pseudomonadota</taxon>
        <taxon>Alphaproteobacteria</taxon>
        <taxon>Acetobacterales</taxon>
        <taxon>Acetobacteraceae</taxon>
        <taxon>Oleomonas</taxon>
    </lineage>
</organism>
<dbReference type="RefSeq" id="WP_119777091.1">
    <property type="nucleotide sequence ID" value="NZ_QYUK01000011.1"/>
</dbReference>